<dbReference type="Pfam" id="PF17117">
    <property type="entry name" value="DUF5104"/>
    <property type="match status" value="1"/>
</dbReference>
<evidence type="ECO:0000313" key="2">
    <source>
        <dbReference type="Proteomes" id="UP000694308"/>
    </source>
</evidence>
<dbReference type="Proteomes" id="UP000694308">
    <property type="component" value="Unassembled WGS sequence"/>
</dbReference>
<dbReference type="InterPro" id="IPR031344">
    <property type="entry name" value="DUF5104"/>
</dbReference>
<comment type="caution">
    <text evidence="1">The sequence shown here is derived from an EMBL/GenBank/DDBJ whole genome shotgun (WGS) entry which is preliminary data.</text>
</comment>
<evidence type="ECO:0000313" key="1">
    <source>
        <dbReference type="EMBL" id="MBV7275923.1"/>
    </source>
</evidence>
<organism evidence="1 2">
    <name type="scientific">Clostridium thailandense</name>
    <dbReference type="NCBI Taxonomy" id="2794346"/>
    <lineage>
        <taxon>Bacteria</taxon>
        <taxon>Bacillati</taxon>
        <taxon>Bacillota</taxon>
        <taxon>Clostridia</taxon>
        <taxon>Eubacteriales</taxon>
        <taxon>Clostridiaceae</taxon>
        <taxon>Clostridium</taxon>
    </lineage>
</organism>
<protein>
    <submittedName>
        <fullName evidence="1">DUF5104 domain-containing protein</fullName>
    </submittedName>
</protein>
<reference evidence="1" key="1">
    <citation type="submission" date="2020-12" db="EMBL/GenBank/DDBJ databases">
        <title>Clostridium thailandense sp. nov., a novel acetogenic bacterium isolated from peat land soil in Thailand.</title>
        <authorList>
            <person name="Chaikitkaew S."/>
            <person name="Birkeland N.K."/>
        </authorList>
    </citation>
    <scope>NUCLEOTIDE SEQUENCE</scope>
    <source>
        <strain evidence="1">PL3</strain>
    </source>
</reference>
<name>A0A949U3T6_9CLOT</name>
<keyword evidence="2" id="KW-1185">Reference proteome</keyword>
<dbReference type="AlphaFoldDB" id="A0A949U3T6"/>
<dbReference type="EMBL" id="JAEEGC010000140">
    <property type="protein sequence ID" value="MBV7275923.1"/>
    <property type="molecule type" value="Genomic_DNA"/>
</dbReference>
<dbReference type="RefSeq" id="WP_218322970.1">
    <property type="nucleotide sequence ID" value="NZ_JAEEGC010000140.1"/>
</dbReference>
<accession>A0A949U3T6</accession>
<sequence length="179" mass="20012">MKDKSKISILCKFMFIITMILGLTSCSLPKQLPFMYSPPNEEQQIAKQEKLVLDTINTRDILKVKGSFSKNSISKINDIDGKLKEFFDFYSGKYVSSKYGSSIGDLYENGNHKKSFYLIITITTDKGSYVIACTDVVSSPKNPDDVGICQLRIIHEADVDSSTAWHDGDGDTPGVRCFK</sequence>
<gene>
    <name evidence="1" type="ORF">I6U48_23805</name>
</gene>
<proteinExistence type="predicted"/>
<dbReference type="PROSITE" id="PS51257">
    <property type="entry name" value="PROKAR_LIPOPROTEIN"/>
    <property type="match status" value="1"/>
</dbReference>